<organism evidence="1 2">
    <name type="scientific">Methanospirillum lacunae</name>
    <dbReference type="NCBI Taxonomy" id="668570"/>
    <lineage>
        <taxon>Archaea</taxon>
        <taxon>Methanobacteriati</taxon>
        <taxon>Methanobacteriota</taxon>
        <taxon>Stenosarchaea group</taxon>
        <taxon>Methanomicrobia</taxon>
        <taxon>Methanomicrobiales</taxon>
        <taxon>Methanospirillaceae</taxon>
        <taxon>Methanospirillum</taxon>
    </lineage>
</organism>
<keyword evidence="2" id="KW-1185">Reference proteome</keyword>
<name>A0A2V2N659_9EURY</name>
<accession>A0A2V2N659</accession>
<gene>
    <name evidence="1" type="ORF">DK846_08260</name>
</gene>
<evidence type="ECO:0000313" key="2">
    <source>
        <dbReference type="Proteomes" id="UP000245657"/>
    </source>
</evidence>
<dbReference type="Proteomes" id="UP000245657">
    <property type="component" value="Unassembled WGS sequence"/>
</dbReference>
<comment type="caution">
    <text evidence="1">The sequence shown here is derived from an EMBL/GenBank/DDBJ whole genome shotgun (WGS) entry which is preliminary data.</text>
</comment>
<dbReference type="AlphaFoldDB" id="A0A2V2N659"/>
<proteinExistence type="predicted"/>
<dbReference type="GeneID" id="97548163"/>
<sequence>MTDYKTVNILDRFYAGEINIDEAVESLGITLDELSDLIDENPWFPPCDKIDELDEIQSEYLSEYPMKRFVLSHQSKVSITKKYDISHNTIQGNTFGIQSNVIINERICHPIISYKPSDPMSSNFDCSDILNTIKEWSCDYHESN</sequence>
<reference evidence="1 2" key="1">
    <citation type="submission" date="2018-05" db="EMBL/GenBank/DDBJ databases">
        <title>Draft genome of Methanospirillum lacunae Ki8-1.</title>
        <authorList>
            <person name="Dueholm M.S."/>
            <person name="Nielsen P.H."/>
            <person name="Bakmann L.F."/>
            <person name="Otzen D.E."/>
        </authorList>
    </citation>
    <scope>NUCLEOTIDE SEQUENCE [LARGE SCALE GENOMIC DNA]</scope>
    <source>
        <strain evidence="1 2">Ki8-1</strain>
    </source>
</reference>
<dbReference type="RefSeq" id="WP_109968468.1">
    <property type="nucleotide sequence ID" value="NZ_CP176093.1"/>
</dbReference>
<evidence type="ECO:0000313" key="1">
    <source>
        <dbReference type="EMBL" id="PWR71978.1"/>
    </source>
</evidence>
<dbReference type="EMBL" id="QGMY01000007">
    <property type="protein sequence ID" value="PWR71978.1"/>
    <property type="molecule type" value="Genomic_DNA"/>
</dbReference>
<protein>
    <submittedName>
        <fullName evidence="1">Uncharacterized protein</fullName>
    </submittedName>
</protein>